<dbReference type="Gene3D" id="1.10.10.10">
    <property type="entry name" value="Winged helix-like DNA-binding domain superfamily/Winged helix DNA-binding domain"/>
    <property type="match status" value="1"/>
</dbReference>
<feature type="domain" description="SIS" evidence="5">
    <location>
        <begin position="128"/>
        <end position="285"/>
    </location>
</feature>
<dbReference type="InterPro" id="IPR009057">
    <property type="entry name" value="Homeodomain-like_sf"/>
</dbReference>
<dbReference type="InterPro" id="IPR035472">
    <property type="entry name" value="RpiR-like_SIS"/>
</dbReference>
<evidence type="ECO:0000259" key="5">
    <source>
        <dbReference type="PROSITE" id="PS51464"/>
    </source>
</evidence>
<reference evidence="6 7" key="1">
    <citation type="submission" date="2022-06" db="EMBL/GenBank/DDBJ databases">
        <title>Mesorhizobium sp. strain RP14 Genome sequencing and assembly.</title>
        <authorList>
            <person name="Kim I."/>
        </authorList>
    </citation>
    <scope>NUCLEOTIDE SEQUENCE [LARGE SCALE GENOMIC DNA]</scope>
    <source>
        <strain evidence="7">RP14(2022)</strain>
    </source>
</reference>
<dbReference type="EMBL" id="JAMXQS010000005">
    <property type="protein sequence ID" value="MCO6050502.1"/>
    <property type="molecule type" value="Genomic_DNA"/>
</dbReference>
<dbReference type="Gene3D" id="3.40.50.10490">
    <property type="entry name" value="Glucose-6-phosphate isomerase like protein, domain 1"/>
    <property type="match status" value="1"/>
</dbReference>
<dbReference type="SUPFAM" id="SSF46689">
    <property type="entry name" value="Homeodomain-like"/>
    <property type="match status" value="1"/>
</dbReference>
<dbReference type="PANTHER" id="PTHR30514:SF1">
    <property type="entry name" value="HTH-TYPE TRANSCRIPTIONAL REGULATOR HEXR-RELATED"/>
    <property type="match status" value="1"/>
</dbReference>
<evidence type="ECO:0000313" key="7">
    <source>
        <dbReference type="Proteomes" id="UP001205906"/>
    </source>
</evidence>
<sequence>MQFSSETLTFEERTVAVSLFPAEKRVVEHLLAISPFELGVMTSSDLSERSGASRSSIDRLSRKLGYPGLKEMRKALLMEAGRGHDGGKSTEGGEEKPGDIADRIMQAIAARAQAMGRILAERDEIATLTSWLADTRNICLFGAGESAAVCNAIYMRLVRLGLPISFAEEHHTQVTLSSLMKPDDVAVAVSYSGETKSTLWAAQTARDNGARLVSVTGSPSSALAKRADLAILLPTGSSLPGSAEVLDRVVAMGLSEVLFQCLVSKQPELMAYSMKIDDAFGEART</sequence>
<dbReference type="RefSeq" id="WP_252819157.1">
    <property type="nucleotide sequence ID" value="NZ_JAMXQS010000005.1"/>
</dbReference>
<evidence type="ECO:0000256" key="2">
    <source>
        <dbReference type="ARBA" id="ARBA00023125"/>
    </source>
</evidence>
<proteinExistence type="predicted"/>
<organism evidence="6 7">
    <name type="scientific">Mesorhizobium liriopis</name>
    <dbReference type="NCBI Taxonomy" id="2953882"/>
    <lineage>
        <taxon>Bacteria</taxon>
        <taxon>Pseudomonadati</taxon>
        <taxon>Pseudomonadota</taxon>
        <taxon>Alphaproteobacteria</taxon>
        <taxon>Hyphomicrobiales</taxon>
        <taxon>Phyllobacteriaceae</taxon>
        <taxon>Mesorhizobium</taxon>
    </lineage>
</organism>
<name>A0ABT1C6P3_9HYPH</name>
<evidence type="ECO:0000259" key="4">
    <source>
        <dbReference type="PROSITE" id="PS51071"/>
    </source>
</evidence>
<dbReference type="InterPro" id="IPR001347">
    <property type="entry name" value="SIS_dom"/>
</dbReference>
<accession>A0ABT1C6P3</accession>
<keyword evidence="7" id="KW-1185">Reference proteome</keyword>
<protein>
    <submittedName>
        <fullName evidence="6">MurR/RpiR family transcriptional regulator</fullName>
    </submittedName>
</protein>
<dbReference type="Proteomes" id="UP001205906">
    <property type="component" value="Unassembled WGS sequence"/>
</dbReference>
<evidence type="ECO:0000313" key="6">
    <source>
        <dbReference type="EMBL" id="MCO6050502.1"/>
    </source>
</evidence>
<dbReference type="PROSITE" id="PS51464">
    <property type="entry name" value="SIS"/>
    <property type="match status" value="1"/>
</dbReference>
<evidence type="ECO:0000256" key="1">
    <source>
        <dbReference type="ARBA" id="ARBA00023015"/>
    </source>
</evidence>
<comment type="caution">
    <text evidence="6">The sequence shown here is derived from an EMBL/GenBank/DDBJ whole genome shotgun (WGS) entry which is preliminary data.</text>
</comment>
<dbReference type="InterPro" id="IPR036388">
    <property type="entry name" value="WH-like_DNA-bd_sf"/>
</dbReference>
<dbReference type="Pfam" id="PF01418">
    <property type="entry name" value="HTH_6"/>
    <property type="match status" value="1"/>
</dbReference>
<feature type="domain" description="HTH rpiR-type" evidence="4">
    <location>
        <begin position="6"/>
        <end position="83"/>
    </location>
</feature>
<dbReference type="InterPro" id="IPR047640">
    <property type="entry name" value="RpiR-like"/>
</dbReference>
<gene>
    <name evidence="6" type="ORF">NGM99_11995</name>
</gene>
<dbReference type="SUPFAM" id="SSF53697">
    <property type="entry name" value="SIS domain"/>
    <property type="match status" value="1"/>
</dbReference>
<dbReference type="InterPro" id="IPR000281">
    <property type="entry name" value="HTH_RpiR"/>
</dbReference>
<dbReference type="PANTHER" id="PTHR30514">
    <property type="entry name" value="GLUCOKINASE"/>
    <property type="match status" value="1"/>
</dbReference>
<evidence type="ECO:0000256" key="3">
    <source>
        <dbReference type="ARBA" id="ARBA00023163"/>
    </source>
</evidence>
<dbReference type="InterPro" id="IPR046348">
    <property type="entry name" value="SIS_dom_sf"/>
</dbReference>
<dbReference type="PROSITE" id="PS51071">
    <property type="entry name" value="HTH_RPIR"/>
    <property type="match status" value="1"/>
</dbReference>
<dbReference type="Pfam" id="PF01380">
    <property type="entry name" value="SIS"/>
    <property type="match status" value="1"/>
</dbReference>
<keyword evidence="1" id="KW-0805">Transcription regulation</keyword>
<keyword evidence="3" id="KW-0804">Transcription</keyword>
<dbReference type="CDD" id="cd05013">
    <property type="entry name" value="SIS_RpiR"/>
    <property type="match status" value="1"/>
</dbReference>
<keyword evidence="2" id="KW-0238">DNA-binding</keyword>